<keyword evidence="1" id="KW-0812">Transmembrane</keyword>
<name>A5N2B7_CLOK5</name>
<dbReference type="AlphaFoldDB" id="A5N2B7"/>
<dbReference type="eggNOG" id="ENOG503281M">
    <property type="taxonomic scope" value="Bacteria"/>
</dbReference>
<evidence type="ECO:0000256" key="1">
    <source>
        <dbReference type="SAM" id="Phobius"/>
    </source>
</evidence>
<feature type="transmembrane region" description="Helical" evidence="1">
    <location>
        <begin position="6"/>
        <end position="26"/>
    </location>
</feature>
<keyword evidence="1" id="KW-1133">Transmembrane helix</keyword>
<dbReference type="STRING" id="431943.CKL_3260"/>
<organism evidence="2 3">
    <name type="scientific">Clostridium kluyveri (strain ATCC 8527 / DSM 555 / NBRC 12016 / NCIMB 10680 / K1)</name>
    <dbReference type="NCBI Taxonomy" id="431943"/>
    <lineage>
        <taxon>Bacteria</taxon>
        <taxon>Bacillati</taxon>
        <taxon>Bacillota</taxon>
        <taxon>Clostridia</taxon>
        <taxon>Eubacteriales</taxon>
        <taxon>Clostridiaceae</taxon>
        <taxon>Clostridium</taxon>
    </lineage>
</organism>
<dbReference type="EMBL" id="CP000673">
    <property type="protein sequence ID" value="EDK35263.1"/>
    <property type="molecule type" value="Genomic_DNA"/>
</dbReference>
<evidence type="ECO:0000313" key="3">
    <source>
        <dbReference type="Proteomes" id="UP000002411"/>
    </source>
</evidence>
<dbReference type="Proteomes" id="UP000002411">
    <property type="component" value="Chromosome"/>
</dbReference>
<dbReference type="HOGENOM" id="CLU_1000048_0_0_9"/>
<evidence type="ECO:0000313" key="2">
    <source>
        <dbReference type="EMBL" id="EDK35263.1"/>
    </source>
</evidence>
<proteinExistence type="predicted"/>
<reference evidence="2 3" key="1">
    <citation type="journal article" date="2008" name="Proc. Natl. Acad. Sci. U.S.A.">
        <title>The genome of Clostridium kluyveri, a strict anaerobe with unique metabolic features.</title>
        <authorList>
            <person name="Seedorf H."/>
            <person name="Fricke W.F."/>
            <person name="Veith B."/>
            <person name="Brueggemann H."/>
            <person name="Liesegang H."/>
            <person name="Strittmatter A."/>
            <person name="Miethke M."/>
            <person name="Buckel W."/>
            <person name="Hinderberger J."/>
            <person name="Li F."/>
            <person name="Hagemeier C."/>
            <person name="Thauer R.K."/>
            <person name="Gottschalk G."/>
        </authorList>
    </citation>
    <scope>NUCLEOTIDE SEQUENCE [LARGE SCALE GENOMIC DNA]</scope>
    <source>
        <strain evidence="3">ATCC 8527 / DSM 555 / NCIMB 10680</strain>
    </source>
</reference>
<accession>A5N2B7</accession>
<sequence length="278" mass="31792">MQKKKILKIGIGVVLIIVVVFATMFYKAYKYVKRENEAHQIANIVKRMDDLRQLYDINNENVIDEEIKECDKILEELHEENSSGNISDESLKSIMDNSISAVENHKKSLNAFKDGDIYTFSEFSKKSNENVAQLNNELERLGFSKEKSSTKDNRSISKSNKIDCNYSDKELELMYATPDKYIGKLLEFTGTIATDMGIDQSNDEELLKLYRESNIEAIAIKINNTDVIVTMIYPKDKINYKTWIKGAKVTVKGYIKEIKEDRGTSITLSDNPTIVLVD</sequence>
<protein>
    <submittedName>
        <fullName evidence="2">Uncharacterized protein</fullName>
    </submittedName>
</protein>
<gene>
    <name evidence="2" type="ordered locus">CKL_3260</name>
</gene>
<dbReference type="RefSeq" id="WP_012103597.1">
    <property type="nucleotide sequence ID" value="NC_009706.1"/>
</dbReference>
<keyword evidence="3" id="KW-1185">Reference proteome</keyword>
<keyword evidence="1" id="KW-0472">Membrane</keyword>
<dbReference type="KEGG" id="ckl:CKL_3260"/>